<protein>
    <submittedName>
        <fullName evidence="1">Uncharacterized protein</fullName>
    </submittedName>
</protein>
<gene>
    <name evidence="1" type="ORF">METZ01_LOCUS99835</name>
</gene>
<name>A0A381W3Q2_9ZZZZ</name>
<organism evidence="1">
    <name type="scientific">marine metagenome</name>
    <dbReference type="NCBI Taxonomy" id="408172"/>
    <lineage>
        <taxon>unclassified sequences</taxon>
        <taxon>metagenomes</taxon>
        <taxon>ecological metagenomes</taxon>
    </lineage>
</organism>
<feature type="non-terminal residue" evidence="1">
    <location>
        <position position="1"/>
    </location>
</feature>
<dbReference type="AlphaFoldDB" id="A0A381W3Q2"/>
<sequence>VVVLSVYRGEMSVLRARGLCKVYGHDA</sequence>
<proteinExistence type="predicted"/>
<accession>A0A381W3Q2</accession>
<dbReference type="EMBL" id="UINC01010570">
    <property type="protein sequence ID" value="SVA46981.1"/>
    <property type="molecule type" value="Genomic_DNA"/>
</dbReference>
<feature type="non-terminal residue" evidence="1">
    <location>
        <position position="27"/>
    </location>
</feature>
<reference evidence="1" key="1">
    <citation type="submission" date="2018-05" db="EMBL/GenBank/DDBJ databases">
        <authorList>
            <person name="Lanie J.A."/>
            <person name="Ng W.-L."/>
            <person name="Kazmierczak K.M."/>
            <person name="Andrzejewski T.M."/>
            <person name="Davidsen T.M."/>
            <person name="Wayne K.J."/>
            <person name="Tettelin H."/>
            <person name="Glass J.I."/>
            <person name="Rusch D."/>
            <person name="Podicherti R."/>
            <person name="Tsui H.-C.T."/>
            <person name="Winkler M.E."/>
        </authorList>
    </citation>
    <scope>NUCLEOTIDE SEQUENCE</scope>
</reference>
<evidence type="ECO:0000313" key="1">
    <source>
        <dbReference type="EMBL" id="SVA46981.1"/>
    </source>
</evidence>